<dbReference type="EMBL" id="JAUESC010000383">
    <property type="protein sequence ID" value="KAK0585430.1"/>
    <property type="molecule type" value="Genomic_DNA"/>
</dbReference>
<reference evidence="2" key="1">
    <citation type="journal article" date="2022" name="Plant J.">
        <title>Strategies of tolerance reflected in two North American maple genomes.</title>
        <authorList>
            <person name="McEvoy S.L."/>
            <person name="Sezen U.U."/>
            <person name="Trouern-Trend A."/>
            <person name="McMahon S.M."/>
            <person name="Schaberg P.G."/>
            <person name="Yang J."/>
            <person name="Wegrzyn J.L."/>
            <person name="Swenson N.G."/>
        </authorList>
    </citation>
    <scope>NUCLEOTIDE SEQUENCE</scope>
    <source>
        <strain evidence="2">NS2018</strain>
    </source>
</reference>
<accession>A0AA39VLX2</accession>
<gene>
    <name evidence="2" type="ORF">LWI29_028525</name>
</gene>
<feature type="region of interest" description="Disordered" evidence="1">
    <location>
        <begin position="76"/>
        <end position="107"/>
    </location>
</feature>
<dbReference type="Proteomes" id="UP001168877">
    <property type="component" value="Unassembled WGS sequence"/>
</dbReference>
<name>A0AA39VLX2_ACESA</name>
<protein>
    <submittedName>
        <fullName evidence="2">Uncharacterized protein</fullName>
    </submittedName>
</protein>
<evidence type="ECO:0000313" key="2">
    <source>
        <dbReference type="EMBL" id="KAK0585430.1"/>
    </source>
</evidence>
<proteinExistence type="predicted"/>
<feature type="region of interest" description="Disordered" evidence="1">
    <location>
        <begin position="1"/>
        <end position="26"/>
    </location>
</feature>
<evidence type="ECO:0000256" key="1">
    <source>
        <dbReference type="SAM" id="MobiDB-lite"/>
    </source>
</evidence>
<keyword evidence="3" id="KW-1185">Reference proteome</keyword>
<sequence>MKTRQLHKQTVLPAQGSRLKGKEKVGEPSELVALSHRTLSSCSVVNEPDNAPWDAETAREPLGVVAPKILVHPESVHVPSSAGGGAELRHSNLDSEDLAVDLNTRGR</sequence>
<comment type="caution">
    <text evidence="2">The sequence shown here is derived from an EMBL/GenBank/DDBJ whole genome shotgun (WGS) entry which is preliminary data.</text>
</comment>
<organism evidence="2 3">
    <name type="scientific">Acer saccharum</name>
    <name type="common">Sugar maple</name>
    <dbReference type="NCBI Taxonomy" id="4024"/>
    <lineage>
        <taxon>Eukaryota</taxon>
        <taxon>Viridiplantae</taxon>
        <taxon>Streptophyta</taxon>
        <taxon>Embryophyta</taxon>
        <taxon>Tracheophyta</taxon>
        <taxon>Spermatophyta</taxon>
        <taxon>Magnoliopsida</taxon>
        <taxon>eudicotyledons</taxon>
        <taxon>Gunneridae</taxon>
        <taxon>Pentapetalae</taxon>
        <taxon>rosids</taxon>
        <taxon>malvids</taxon>
        <taxon>Sapindales</taxon>
        <taxon>Sapindaceae</taxon>
        <taxon>Hippocastanoideae</taxon>
        <taxon>Acereae</taxon>
        <taxon>Acer</taxon>
    </lineage>
</organism>
<dbReference type="AlphaFoldDB" id="A0AA39VLX2"/>
<evidence type="ECO:0000313" key="3">
    <source>
        <dbReference type="Proteomes" id="UP001168877"/>
    </source>
</evidence>
<reference evidence="2" key="2">
    <citation type="submission" date="2023-06" db="EMBL/GenBank/DDBJ databases">
        <authorList>
            <person name="Swenson N.G."/>
            <person name="Wegrzyn J.L."/>
            <person name="Mcevoy S.L."/>
        </authorList>
    </citation>
    <scope>NUCLEOTIDE SEQUENCE</scope>
    <source>
        <strain evidence="2">NS2018</strain>
        <tissue evidence="2">Leaf</tissue>
    </source>
</reference>